<dbReference type="AlphaFoldDB" id="F0Z875"/>
<dbReference type="STRING" id="5786.F0Z875"/>
<dbReference type="GO" id="GO:0007264">
    <property type="term" value="P:small GTPase-mediated signal transduction"/>
    <property type="evidence" value="ECO:0000318"/>
    <property type="project" value="GO_Central"/>
</dbReference>
<feature type="compositionally biased region" description="Low complexity" evidence="6">
    <location>
        <begin position="655"/>
        <end position="673"/>
    </location>
</feature>
<dbReference type="OrthoDB" id="19923at2759"/>
<evidence type="ECO:0000259" key="7">
    <source>
        <dbReference type="PROSITE" id="PS50238"/>
    </source>
</evidence>
<keyword evidence="3" id="KW-0963">Cytoplasm</keyword>
<evidence type="ECO:0000256" key="4">
    <source>
        <dbReference type="ARBA" id="ARBA00037092"/>
    </source>
</evidence>
<evidence type="ECO:0000256" key="2">
    <source>
        <dbReference type="ARBA" id="ARBA00022468"/>
    </source>
</evidence>
<evidence type="ECO:0000256" key="5">
    <source>
        <dbReference type="SAM" id="Coils"/>
    </source>
</evidence>
<feature type="compositionally biased region" description="Polar residues" evidence="6">
    <location>
        <begin position="621"/>
        <end position="647"/>
    </location>
</feature>
<keyword evidence="9" id="KW-1185">Reference proteome</keyword>
<accession>F0Z875</accession>
<dbReference type="Pfam" id="PF00620">
    <property type="entry name" value="RhoGAP"/>
    <property type="match status" value="1"/>
</dbReference>
<dbReference type="OMA" id="AINKTCE"/>
<evidence type="ECO:0000313" key="8">
    <source>
        <dbReference type="EMBL" id="EGC39848.1"/>
    </source>
</evidence>
<dbReference type="SUPFAM" id="SSF48350">
    <property type="entry name" value="GTPase activation domain, GAP"/>
    <property type="match status" value="1"/>
</dbReference>
<evidence type="ECO:0000256" key="3">
    <source>
        <dbReference type="ARBA" id="ARBA00022490"/>
    </source>
</evidence>
<gene>
    <name evidence="8" type="ORF">DICPUDRAFT_85916</name>
</gene>
<dbReference type="InParanoid" id="F0Z875"/>
<dbReference type="Gene3D" id="1.10.555.10">
    <property type="entry name" value="Rho GTPase activation protein"/>
    <property type="match status" value="1"/>
</dbReference>
<feature type="region of interest" description="Disordered" evidence="6">
    <location>
        <begin position="688"/>
        <end position="707"/>
    </location>
</feature>
<feature type="compositionally biased region" description="Basic and acidic residues" evidence="6">
    <location>
        <begin position="691"/>
        <end position="701"/>
    </location>
</feature>
<name>F0Z875_DICPU</name>
<dbReference type="Gene3D" id="1.20.1270.60">
    <property type="entry name" value="Arfaptin homology (AH) domain/BAR domain"/>
    <property type="match status" value="1"/>
</dbReference>
<proteinExistence type="predicted"/>
<feature type="compositionally biased region" description="Low complexity" evidence="6">
    <location>
        <begin position="586"/>
        <end position="609"/>
    </location>
</feature>
<dbReference type="SMART" id="SM00324">
    <property type="entry name" value="RhoGAP"/>
    <property type="match status" value="1"/>
</dbReference>
<dbReference type="CDD" id="cd07307">
    <property type="entry name" value="BAR"/>
    <property type="match status" value="1"/>
</dbReference>
<dbReference type="Proteomes" id="UP000001064">
    <property type="component" value="Unassembled WGS sequence"/>
</dbReference>
<sequence length="707" mass="79583">MKKFNKVYTDTLVSVKEIMNKNKDNTLEFPDYTLKTKALEDLKLYSKDFSLKLNKQSKNNQSLIEENKIFSEQLVFYSSLFLNLNDESYNICDPLSNLFKLLSQLVQEIETCRNKFDQSISSKWLNQLQEFQKVDYKDSQLAKNRYDKARIQFDIASENFKNLRKKQNNNAERLLEAEDNLDFSTQQFSDIASESLNQMEEIIDKHNSESFESMCSSFSSYKEFFQKGLEICNSMEGELEKQKTNMNKYKQNLQEKKKLRSTVVQFEQSTNTVPAQQTPAAKGNTKVFGMNLSTITEREKSDIPSIIEKSLQFLSMEENITQEGIFRVSPNQRVLTELKNNVNAGFVTTLDGIDDAYLMSSFLKCFLREMPEPLFTFKLYQPLVNCVLEDEDECDKVKISEKIAGLIATLPRPNFILSKHLLSLLWKISTKSQKNKMTTSNLAVVIAPNILYPKVLDIRSLTNSNTTIEFMIANFTLIFNNPQILNLYNTNSSVSNTASSATASNPRHSTMVPPSLPARPQSVMFKQTPINVNVNNNNNPSGASPPHTPTKLSNSLPQLPHIPPKASNTTLSPQQAPALPPKNKRLSSSLQLPVQPQPQSSSSPSSPSSSPSPTPTGPNPLRSSTGSTQKPISNRVSMYLANSNSQNPPLPPKPNRNINTTLNNSNNSRLSSSAEISPPPLAPVELFETLEPSKKTPDNIKPETNWI</sequence>
<comment type="function">
    <text evidence="4">Rho GTPase-activating protein involved in the signal transduction pathway.</text>
</comment>
<dbReference type="InterPro" id="IPR004148">
    <property type="entry name" value="BAR_dom"/>
</dbReference>
<feature type="coiled-coil region" evidence="5">
    <location>
        <begin position="146"/>
        <end position="177"/>
    </location>
</feature>
<dbReference type="InterPro" id="IPR008936">
    <property type="entry name" value="Rho_GTPase_activation_prot"/>
</dbReference>
<dbReference type="KEGG" id="dpp:DICPUDRAFT_85916"/>
<dbReference type="InterPro" id="IPR000198">
    <property type="entry name" value="RhoGAP_dom"/>
</dbReference>
<organism evidence="8 9">
    <name type="scientific">Dictyostelium purpureum</name>
    <name type="common">Slime mold</name>
    <dbReference type="NCBI Taxonomy" id="5786"/>
    <lineage>
        <taxon>Eukaryota</taxon>
        <taxon>Amoebozoa</taxon>
        <taxon>Evosea</taxon>
        <taxon>Eumycetozoa</taxon>
        <taxon>Dictyostelia</taxon>
        <taxon>Dictyosteliales</taxon>
        <taxon>Dictyosteliaceae</taxon>
        <taxon>Dictyostelium</taxon>
    </lineage>
</organism>
<feature type="compositionally biased region" description="Low complexity" evidence="6">
    <location>
        <begin position="495"/>
        <end position="505"/>
    </location>
</feature>
<evidence type="ECO:0000256" key="1">
    <source>
        <dbReference type="ARBA" id="ARBA00004496"/>
    </source>
</evidence>
<dbReference type="FunCoup" id="F0Z875">
    <property type="interactions" value="102"/>
</dbReference>
<dbReference type="VEuPathDB" id="AmoebaDB:DICPUDRAFT_85916"/>
<dbReference type="RefSeq" id="XP_003283599.1">
    <property type="nucleotide sequence ID" value="XM_003283551.1"/>
</dbReference>
<dbReference type="InterPro" id="IPR050729">
    <property type="entry name" value="Rho-GAP"/>
</dbReference>
<evidence type="ECO:0000313" key="9">
    <source>
        <dbReference type="Proteomes" id="UP000001064"/>
    </source>
</evidence>
<dbReference type="PANTHER" id="PTHR23176:SF99">
    <property type="entry name" value="RHO GTPASE-ACTIVATING PROTEIN GACP"/>
    <property type="match status" value="1"/>
</dbReference>
<dbReference type="eggNOG" id="KOG4406">
    <property type="taxonomic scope" value="Eukaryota"/>
</dbReference>
<dbReference type="GeneID" id="10509504"/>
<dbReference type="SUPFAM" id="SSF103657">
    <property type="entry name" value="BAR/IMD domain-like"/>
    <property type="match status" value="1"/>
</dbReference>
<dbReference type="GO" id="GO:0005096">
    <property type="term" value="F:GTPase activator activity"/>
    <property type="evidence" value="ECO:0000318"/>
    <property type="project" value="GO_Central"/>
</dbReference>
<dbReference type="CDD" id="cd00159">
    <property type="entry name" value="RhoGAP"/>
    <property type="match status" value="1"/>
</dbReference>
<feature type="region of interest" description="Disordered" evidence="6">
    <location>
        <begin position="495"/>
        <end position="680"/>
    </location>
</feature>
<feature type="compositionally biased region" description="Polar residues" evidence="6">
    <location>
        <begin position="566"/>
        <end position="575"/>
    </location>
</feature>
<keyword evidence="5" id="KW-0175">Coiled coil</keyword>
<dbReference type="InterPro" id="IPR027267">
    <property type="entry name" value="AH/BAR_dom_sf"/>
</dbReference>
<evidence type="ECO:0000256" key="6">
    <source>
        <dbReference type="SAM" id="MobiDB-lite"/>
    </source>
</evidence>
<dbReference type="GO" id="GO:0005737">
    <property type="term" value="C:cytoplasm"/>
    <property type="evidence" value="ECO:0000318"/>
    <property type="project" value="GO_Central"/>
</dbReference>
<dbReference type="PANTHER" id="PTHR23176">
    <property type="entry name" value="RHO/RAC/CDC GTPASE-ACTIVATING PROTEIN"/>
    <property type="match status" value="1"/>
</dbReference>
<comment type="subcellular location">
    <subcellularLocation>
        <location evidence="1">Cytoplasm</location>
    </subcellularLocation>
</comment>
<reference evidence="9" key="1">
    <citation type="journal article" date="2011" name="Genome Biol.">
        <title>Comparative genomics of the social amoebae Dictyostelium discoideum and Dictyostelium purpureum.</title>
        <authorList>
            <consortium name="US DOE Joint Genome Institute (JGI-PGF)"/>
            <person name="Sucgang R."/>
            <person name="Kuo A."/>
            <person name="Tian X."/>
            <person name="Salerno W."/>
            <person name="Parikh A."/>
            <person name="Feasley C.L."/>
            <person name="Dalin E."/>
            <person name="Tu H."/>
            <person name="Huang E."/>
            <person name="Barry K."/>
            <person name="Lindquist E."/>
            <person name="Shapiro H."/>
            <person name="Bruce D."/>
            <person name="Schmutz J."/>
            <person name="Salamov A."/>
            <person name="Fey P."/>
            <person name="Gaudet P."/>
            <person name="Anjard C."/>
            <person name="Babu M.M."/>
            <person name="Basu S."/>
            <person name="Bushmanova Y."/>
            <person name="van der Wel H."/>
            <person name="Katoh-Kurasawa M."/>
            <person name="Dinh C."/>
            <person name="Coutinho P.M."/>
            <person name="Saito T."/>
            <person name="Elias M."/>
            <person name="Schaap P."/>
            <person name="Kay R.R."/>
            <person name="Henrissat B."/>
            <person name="Eichinger L."/>
            <person name="Rivero F."/>
            <person name="Putnam N.H."/>
            <person name="West C.M."/>
            <person name="Loomis W.F."/>
            <person name="Chisholm R.L."/>
            <person name="Shaulsky G."/>
            <person name="Strassmann J.E."/>
            <person name="Queller D.C."/>
            <person name="Kuspa A."/>
            <person name="Grigoriev I.V."/>
        </authorList>
    </citation>
    <scope>NUCLEOTIDE SEQUENCE [LARGE SCALE GENOMIC DNA]</scope>
    <source>
        <strain evidence="9">QSDP1</strain>
    </source>
</reference>
<keyword evidence="2" id="KW-0343">GTPase activation</keyword>
<dbReference type="Pfam" id="PF16746">
    <property type="entry name" value="BAR_3"/>
    <property type="match status" value="1"/>
</dbReference>
<feature type="domain" description="Rho-GAP" evidence="7">
    <location>
        <begin position="290"/>
        <end position="479"/>
    </location>
</feature>
<protein>
    <recommendedName>
        <fullName evidence="7">Rho-GAP domain-containing protein</fullName>
    </recommendedName>
</protein>
<dbReference type="PROSITE" id="PS50238">
    <property type="entry name" value="RHOGAP"/>
    <property type="match status" value="1"/>
</dbReference>
<feature type="coiled-coil region" evidence="5">
    <location>
        <begin position="232"/>
        <end position="259"/>
    </location>
</feature>
<dbReference type="EMBL" id="GL870950">
    <property type="protein sequence ID" value="EGC39848.1"/>
    <property type="molecule type" value="Genomic_DNA"/>
</dbReference>